<dbReference type="PANTHER" id="PTHR42776:SF27">
    <property type="entry name" value="DIPEPTIDYL PEPTIDASE FAMILY MEMBER 6"/>
    <property type="match status" value="1"/>
</dbReference>
<comment type="caution">
    <text evidence="3">The sequence shown here is derived from an EMBL/GenBank/DDBJ whole genome shotgun (WGS) entry which is preliminary data.</text>
</comment>
<reference evidence="3" key="2">
    <citation type="journal article" date="2021" name="PeerJ">
        <title>Extensive microbial diversity within the chicken gut microbiome revealed by metagenomics and culture.</title>
        <authorList>
            <person name="Gilroy R."/>
            <person name="Ravi A."/>
            <person name="Getino M."/>
            <person name="Pursley I."/>
            <person name="Horton D.L."/>
            <person name="Alikhan N.F."/>
            <person name="Baker D."/>
            <person name="Gharbi K."/>
            <person name="Hall N."/>
            <person name="Watson M."/>
            <person name="Adriaenssens E.M."/>
            <person name="Foster-Nyarko E."/>
            <person name="Jarju S."/>
            <person name="Secka A."/>
            <person name="Antonio M."/>
            <person name="Oren A."/>
            <person name="Chaudhuri R.R."/>
            <person name="La Ragione R."/>
            <person name="Hildebrand F."/>
            <person name="Pallen M.J."/>
        </authorList>
    </citation>
    <scope>NUCLEOTIDE SEQUENCE</scope>
    <source>
        <strain evidence="3">CHK189-12415</strain>
    </source>
</reference>
<feature type="non-terminal residue" evidence="3">
    <location>
        <position position="1"/>
    </location>
</feature>
<keyword evidence="1" id="KW-0378">Hydrolase</keyword>
<evidence type="ECO:0000313" key="4">
    <source>
        <dbReference type="Proteomes" id="UP000824241"/>
    </source>
</evidence>
<dbReference type="GO" id="GO:0004252">
    <property type="term" value="F:serine-type endopeptidase activity"/>
    <property type="evidence" value="ECO:0007669"/>
    <property type="project" value="TreeGrafter"/>
</dbReference>
<sequence>ELEVPSADGKVKIHGWVLKPAGYKEGETYPAVLDIHGGPECFYPFDWWFEFYYLSARGMAVVWCDPRGSVSYGKEFEKGAWDGSAYDDLMAFLDAAIGLGFIDGNRLGVTGGSYGGFMTNYIIGHTSRFAAAVSQRNLCNRATSYGTGDMGSIFEGPFKGCYRSLMGRMQGRSSTIKTIDRISTPLLILHATNDYRCSFEQGEQMFIAMKDRRPDIPVRFAAFPGENHGLTREGNAYAQTGHLKEMADWFTKYLKAEEEAQ</sequence>
<dbReference type="AlphaFoldDB" id="A0A9D1J433"/>
<dbReference type="GO" id="GO:0006508">
    <property type="term" value="P:proteolysis"/>
    <property type="evidence" value="ECO:0007669"/>
    <property type="project" value="InterPro"/>
</dbReference>
<protein>
    <submittedName>
        <fullName evidence="3">S9 family peptidase</fullName>
    </submittedName>
</protein>
<dbReference type="Gene3D" id="3.40.50.1820">
    <property type="entry name" value="alpha/beta hydrolase"/>
    <property type="match status" value="1"/>
</dbReference>
<reference evidence="3" key="1">
    <citation type="submission" date="2020-10" db="EMBL/GenBank/DDBJ databases">
        <authorList>
            <person name="Gilroy R."/>
        </authorList>
    </citation>
    <scope>NUCLEOTIDE SEQUENCE</scope>
    <source>
        <strain evidence="3">CHK189-12415</strain>
    </source>
</reference>
<dbReference type="PANTHER" id="PTHR42776">
    <property type="entry name" value="SERINE PEPTIDASE S9 FAMILY MEMBER"/>
    <property type="match status" value="1"/>
</dbReference>
<name>A0A9D1J433_9FIRM</name>
<evidence type="ECO:0000256" key="1">
    <source>
        <dbReference type="ARBA" id="ARBA00022801"/>
    </source>
</evidence>
<proteinExistence type="predicted"/>
<gene>
    <name evidence="3" type="ORF">IAB37_01850</name>
</gene>
<evidence type="ECO:0000313" key="3">
    <source>
        <dbReference type="EMBL" id="HIR60306.1"/>
    </source>
</evidence>
<dbReference type="Proteomes" id="UP000824241">
    <property type="component" value="Unassembled WGS sequence"/>
</dbReference>
<organism evidence="3 4">
    <name type="scientific">Candidatus Faecivivens stercoravium</name>
    <dbReference type="NCBI Taxonomy" id="2840803"/>
    <lineage>
        <taxon>Bacteria</taxon>
        <taxon>Bacillati</taxon>
        <taxon>Bacillota</taxon>
        <taxon>Clostridia</taxon>
        <taxon>Eubacteriales</taxon>
        <taxon>Oscillospiraceae</taxon>
        <taxon>Oscillospiraceae incertae sedis</taxon>
        <taxon>Candidatus Faecivivens</taxon>
    </lineage>
</organism>
<dbReference type="SUPFAM" id="SSF53474">
    <property type="entry name" value="alpha/beta-Hydrolases"/>
    <property type="match status" value="1"/>
</dbReference>
<dbReference type="Pfam" id="PF00326">
    <property type="entry name" value="Peptidase_S9"/>
    <property type="match status" value="1"/>
</dbReference>
<accession>A0A9D1J433</accession>
<dbReference type="InterPro" id="IPR029058">
    <property type="entry name" value="AB_hydrolase_fold"/>
</dbReference>
<dbReference type="InterPro" id="IPR001375">
    <property type="entry name" value="Peptidase_S9_cat"/>
</dbReference>
<evidence type="ECO:0000259" key="2">
    <source>
        <dbReference type="Pfam" id="PF00326"/>
    </source>
</evidence>
<dbReference type="EMBL" id="DVHA01000061">
    <property type="protein sequence ID" value="HIR60306.1"/>
    <property type="molecule type" value="Genomic_DNA"/>
</dbReference>
<feature type="domain" description="Peptidase S9 prolyl oligopeptidase catalytic" evidence="2">
    <location>
        <begin position="49"/>
        <end position="255"/>
    </location>
</feature>